<feature type="binding site" evidence="9">
    <location>
        <position position="453"/>
    </location>
    <ligand>
        <name>substrate</name>
    </ligand>
</feature>
<keyword evidence="6 9" id="KW-0378">Hydrolase</keyword>
<comment type="subcellular location">
    <subcellularLocation>
        <location evidence="9">Cell inner membrane</location>
        <topology evidence="9">Peripheral membrane protein</topology>
        <orientation evidence="9">Cytoplasmic side</orientation>
    </subcellularLocation>
</comment>
<dbReference type="InterPro" id="IPR006240">
    <property type="entry name" value="CysQ"/>
</dbReference>
<dbReference type="SUPFAM" id="SSF56655">
    <property type="entry name" value="Carbohydrate phosphatase"/>
    <property type="match status" value="1"/>
</dbReference>
<feature type="binding site" evidence="9">
    <location>
        <position position="330"/>
    </location>
    <ligand>
        <name>Mg(2+)</name>
        <dbReference type="ChEBI" id="CHEBI:18420"/>
        <label>1</label>
    </ligand>
</feature>
<organism evidence="12 13">
    <name type="scientific">Xanthomonas oryzae pv. oryzae (strain KACC10331 / KXO85)</name>
    <dbReference type="NCBI Taxonomy" id="291331"/>
    <lineage>
        <taxon>Bacteria</taxon>
        <taxon>Pseudomonadati</taxon>
        <taxon>Pseudomonadota</taxon>
        <taxon>Gammaproteobacteria</taxon>
        <taxon>Lysobacterales</taxon>
        <taxon>Lysobacteraceae</taxon>
        <taxon>Xanthomonas</taxon>
    </lineage>
</organism>
<keyword evidence="4 9" id="KW-0997">Cell inner membrane</keyword>
<dbReference type="NCBIfam" id="TIGR01331">
    <property type="entry name" value="bisphos_cysQ"/>
    <property type="match status" value="1"/>
</dbReference>
<sequence>MCGCSRICVQGCHTTARSRCRQCSAVCAAAGSARISGSWTCRCICLFYRPALRLRATHELAPADHPQNHRSGRRAVPSAAAGSGIFQRAAPHLRTSTQPRPRGRGGGADARCADRAAGARIRRRRASLRAGSGQGPHRCGRNARAGRRPRAQGRSRLRRTPGPGAARDDARSHLYESPILVGTGTRPLPRAPGRRRAGRDGRGAVADRTPGRIDAARRFLRRPLAGRLVHCARVAGAQPMIRIPMELRETVIAIACDAGAAIMEVYAQDFAVELKDDASPLTQADLAAHRVIVEGLRRVTPDVPVLSEESAHVAWEERQYWTSYWLVDPLDGTREFVKRNGEFSVNIALIHMGAPVLGVVQAPVDGRVWYAARGENAFRRDGDRDEMLHTRTPAAKPLRVAASRSHRDARTTAALDRMGEIDVVAQGSSLKFCRIAEGNLDVYPRFGPTSEWDTAAGQCVLHAAGGVLLACTSGKPFRYNRRDTLLNGDFIALGDPNLPWRNWLA</sequence>
<dbReference type="KEGG" id="xoo:XOO1788"/>
<feature type="binding site" evidence="10">
    <location>
        <position position="330"/>
    </location>
    <ligand>
        <name>Mg(2+)</name>
        <dbReference type="ChEBI" id="CHEBI:18420"/>
        <label>1</label>
        <note>catalytic</note>
    </ligand>
</feature>
<dbReference type="Gene3D" id="3.30.540.10">
    <property type="entry name" value="Fructose-1,6-Bisphosphatase, subunit A, domain 1"/>
    <property type="match status" value="1"/>
</dbReference>
<dbReference type="InterPro" id="IPR000760">
    <property type="entry name" value="Inositol_monophosphatase-like"/>
</dbReference>
<dbReference type="GO" id="GO:0000287">
    <property type="term" value="F:magnesium ion binding"/>
    <property type="evidence" value="ECO:0007669"/>
    <property type="project" value="UniProtKB-UniRule"/>
</dbReference>
<feature type="binding site" evidence="9">
    <location>
        <position position="331"/>
    </location>
    <ligand>
        <name>Mg(2+)</name>
        <dbReference type="ChEBI" id="CHEBI:18420"/>
        <label>2</label>
    </ligand>
</feature>
<keyword evidence="13" id="KW-1185">Reference proteome</keyword>
<dbReference type="EMBL" id="AE013598">
    <property type="protein sequence ID" value="AAW75042.1"/>
    <property type="molecule type" value="Genomic_DNA"/>
</dbReference>
<feature type="binding site" evidence="10">
    <location>
        <position position="328"/>
    </location>
    <ligand>
        <name>Mg(2+)</name>
        <dbReference type="ChEBI" id="CHEBI:18420"/>
        <label>1</label>
        <note>catalytic</note>
    </ligand>
</feature>
<dbReference type="PROSITE" id="PS00629">
    <property type="entry name" value="IMP_1"/>
    <property type="match status" value="1"/>
</dbReference>
<feature type="binding site" evidence="10">
    <location>
        <position position="308"/>
    </location>
    <ligand>
        <name>Mg(2+)</name>
        <dbReference type="ChEBI" id="CHEBI:18420"/>
        <label>1</label>
        <note>catalytic</note>
    </ligand>
</feature>
<dbReference type="GO" id="GO:0000103">
    <property type="term" value="P:sulfate assimilation"/>
    <property type="evidence" value="ECO:0007669"/>
    <property type="project" value="TreeGrafter"/>
</dbReference>
<feature type="region of interest" description="Disordered" evidence="11">
    <location>
        <begin position="85"/>
        <end position="207"/>
    </location>
</feature>
<dbReference type="EC" id="3.1.3.7" evidence="9"/>
<dbReference type="PANTHER" id="PTHR43028">
    <property type="entry name" value="3'(2'),5'-BISPHOSPHATE NUCLEOTIDASE 1"/>
    <property type="match status" value="1"/>
</dbReference>
<dbReference type="FunFam" id="3.40.190.80:FF:000005">
    <property type="entry name" value="3'(2'),5'-bisphosphate nucleotidase CysQ"/>
    <property type="match status" value="1"/>
</dbReference>
<evidence type="ECO:0000256" key="8">
    <source>
        <dbReference type="ARBA" id="ARBA00023136"/>
    </source>
</evidence>
<feature type="binding site" evidence="10">
    <location>
        <position position="331"/>
    </location>
    <ligand>
        <name>Mg(2+)</name>
        <dbReference type="ChEBI" id="CHEBI:18420"/>
        <label>1</label>
        <note>catalytic</note>
    </ligand>
</feature>
<comment type="catalytic activity">
    <reaction evidence="1 9">
        <text>adenosine 3',5'-bisphosphate + H2O = AMP + phosphate</text>
        <dbReference type="Rhea" id="RHEA:10040"/>
        <dbReference type="ChEBI" id="CHEBI:15377"/>
        <dbReference type="ChEBI" id="CHEBI:43474"/>
        <dbReference type="ChEBI" id="CHEBI:58343"/>
        <dbReference type="ChEBI" id="CHEBI:456215"/>
        <dbReference type="EC" id="3.1.3.7"/>
    </reaction>
</comment>
<evidence type="ECO:0000256" key="1">
    <source>
        <dbReference type="ARBA" id="ARBA00001625"/>
    </source>
</evidence>
<evidence type="ECO:0000256" key="11">
    <source>
        <dbReference type="SAM" id="MobiDB-lite"/>
    </source>
</evidence>
<gene>
    <name evidence="9 12" type="primary">cysQ</name>
    <name evidence="12" type="ordered locus">XOO1788</name>
</gene>
<protein>
    <recommendedName>
        <fullName evidence="9">3'(2'),5'-bisphosphate nucleotidase CysQ</fullName>
        <ecNumber evidence="9">3.1.3.7</ecNumber>
    </recommendedName>
    <alternativeName>
        <fullName evidence="9">3'(2'),5-bisphosphonucleoside 3'(2')-phosphohydrolase</fullName>
    </alternativeName>
    <alternativeName>
        <fullName evidence="9">3'-phosphoadenosine 5'-phosphate phosphatase</fullName>
        <shortName evidence="9">PAP phosphatase</shortName>
    </alternativeName>
</protein>
<feature type="binding site" evidence="9">
    <location>
        <begin position="330"/>
        <end position="333"/>
    </location>
    <ligand>
        <name>substrate</name>
    </ligand>
</feature>
<dbReference type="AlphaFoldDB" id="Q5H1X9"/>
<dbReference type="CDD" id="cd01638">
    <property type="entry name" value="CysQ"/>
    <property type="match status" value="1"/>
</dbReference>
<comment type="function">
    <text evidence="9">Converts adenosine-3',5'-bisphosphate (PAP) to AMP.</text>
</comment>
<accession>Q5H1X9</accession>
<evidence type="ECO:0000256" key="4">
    <source>
        <dbReference type="ARBA" id="ARBA00022519"/>
    </source>
</evidence>
<evidence type="ECO:0000256" key="5">
    <source>
        <dbReference type="ARBA" id="ARBA00022723"/>
    </source>
</evidence>
<comment type="similarity">
    <text evidence="2 9">Belongs to the inositol monophosphatase superfamily. CysQ family.</text>
</comment>
<keyword evidence="8 9" id="KW-0472">Membrane</keyword>
<dbReference type="GO" id="GO:0008441">
    <property type="term" value="F:3'(2'),5'-bisphosphate nucleotidase activity"/>
    <property type="evidence" value="ECO:0007669"/>
    <property type="project" value="UniProtKB-UniRule"/>
</dbReference>
<evidence type="ECO:0000256" key="10">
    <source>
        <dbReference type="PIRSR" id="PIRSR600760-2"/>
    </source>
</evidence>
<feature type="binding site" evidence="10">
    <location>
        <position position="453"/>
    </location>
    <ligand>
        <name>Mg(2+)</name>
        <dbReference type="ChEBI" id="CHEBI:18420"/>
        <label>1</label>
        <note>catalytic</note>
    </ligand>
</feature>
<dbReference type="GO" id="GO:0046854">
    <property type="term" value="P:phosphatidylinositol phosphate biosynthetic process"/>
    <property type="evidence" value="ECO:0007669"/>
    <property type="project" value="InterPro"/>
</dbReference>
<dbReference type="FunFam" id="3.30.540.10:FF:000007">
    <property type="entry name" value="3'(2'),5'-bisphosphate nucleotidase CysQ"/>
    <property type="match status" value="1"/>
</dbReference>
<dbReference type="InterPro" id="IPR020550">
    <property type="entry name" value="Inositol_monophosphatase_CS"/>
</dbReference>
<evidence type="ECO:0000256" key="9">
    <source>
        <dbReference type="HAMAP-Rule" id="MF_02095"/>
    </source>
</evidence>
<name>Q5H1X9_XANOR</name>
<feature type="binding site" evidence="9">
    <location>
        <position position="328"/>
    </location>
    <ligand>
        <name>Mg(2+)</name>
        <dbReference type="ChEBI" id="CHEBI:18420"/>
        <label>2</label>
    </ligand>
</feature>
<feature type="binding site" evidence="9">
    <location>
        <position position="453"/>
    </location>
    <ligand>
        <name>Mg(2+)</name>
        <dbReference type="ChEBI" id="CHEBI:18420"/>
        <label>2</label>
    </ligand>
</feature>
<dbReference type="PROSITE" id="PS00630">
    <property type="entry name" value="IMP_2"/>
    <property type="match status" value="1"/>
</dbReference>
<feature type="binding site" evidence="9">
    <location>
        <position position="308"/>
    </location>
    <ligand>
        <name>substrate</name>
    </ligand>
</feature>
<feature type="compositionally biased region" description="Basic residues" evidence="11">
    <location>
        <begin position="138"/>
        <end position="159"/>
    </location>
</feature>
<proteinExistence type="inferred from homology"/>
<dbReference type="STRING" id="291331.XOO1788"/>
<dbReference type="InterPro" id="IPR020583">
    <property type="entry name" value="Inositol_monoP_metal-BS"/>
</dbReference>
<dbReference type="PRINTS" id="PR00377">
    <property type="entry name" value="IMPHPHTASES"/>
</dbReference>
<feature type="binding site" evidence="9">
    <location>
        <position position="328"/>
    </location>
    <ligand>
        <name>Mg(2+)</name>
        <dbReference type="ChEBI" id="CHEBI:18420"/>
        <label>1</label>
    </ligand>
</feature>
<evidence type="ECO:0000256" key="3">
    <source>
        <dbReference type="ARBA" id="ARBA00022475"/>
    </source>
</evidence>
<dbReference type="Pfam" id="PF00459">
    <property type="entry name" value="Inositol_P"/>
    <property type="match status" value="1"/>
</dbReference>
<keyword evidence="5 9" id="KW-0479">Metal-binding</keyword>
<feature type="binding site" evidence="9">
    <location>
        <position position="308"/>
    </location>
    <ligand>
        <name>Mg(2+)</name>
        <dbReference type="ChEBI" id="CHEBI:18420"/>
        <label>1</label>
    </ligand>
</feature>
<dbReference type="HOGENOM" id="CLU_539620_0_0_6"/>
<evidence type="ECO:0000256" key="6">
    <source>
        <dbReference type="ARBA" id="ARBA00022801"/>
    </source>
</evidence>
<dbReference type="Proteomes" id="UP000006735">
    <property type="component" value="Chromosome"/>
</dbReference>
<dbReference type="Gene3D" id="3.40.190.80">
    <property type="match status" value="1"/>
</dbReference>
<keyword evidence="3 9" id="KW-1003">Cell membrane</keyword>
<evidence type="ECO:0000256" key="7">
    <source>
        <dbReference type="ARBA" id="ARBA00022842"/>
    </source>
</evidence>
<reference evidence="12 13" key="1">
    <citation type="journal article" date="2005" name="Nucleic Acids Res.">
        <title>The genome sequence of Xanthomonas oryzae pathovar oryzae KACC10331, the bacterial blight pathogen of rice.</title>
        <authorList>
            <person name="Lee B.M."/>
            <person name="Park Y.J."/>
            <person name="Park D.S."/>
            <person name="Kang H.W."/>
            <person name="Kim J.G."/>
            <person name="Song E.S."/>
            <person name="Park I.C."/>
            <person name="Yoon U.H."/>
            <person name="Hahn J.H."/>
            <person name="Koo B.S."/>
            <person name="Lee G.B."/>
            <person name="Kim H."/>
            <person name="Park H.S."/>
            <person name="Yoon K.O."/>
            <person name="Kim J.H."/>
            <person name="Jung C.H."/>
            <person name="Koh N.H."/>
            <person name="Seo J.S."/>
            <person name="Go S.J."/>
        </authorList>
    </citation>
    <scope>NUCLEOTIDE SEQUENCE [LARGE SCALE GENOMIC DNA]</scope>
    <source>
        <strain evidence="13">KACC10331 / KXO85</strain>
    </source>
</reference>
<dbReference type="GO" id="GO:0050427">
    <property type="term" value="P:3'-phosphoadenosine 5'-phosphosulfate metabolic process"/>
    <property type="evidence" value="ECO:0007669"/>
    <property type="project" value="TreeGrafter"/>
</dbReference>
<evidence type="ECO:0000256" key="2">
    <source>
        <dbReference type="ARBA" id="ARBA00005289"/>
    </source>
</evidence>
<dbReference type="PANTHER" id="PTHR43028:SF5">
    <property type="entry name" value="3'(2'),5'-BISPHOSPHATE NUCLEOTIDASE 1"/>
    <property type="match status" value="1"/>
</dbReference>
<comment type="cofactor">
    <cofactor evidence="9 10">
        <name>Mg(2+)</name>
        <dbReference type="ChEBI" id="CHEBI:18420"/>
    </cofactor>
</comment>
<evidence type="ECO:0000313" key="12">
    <source>
        <dbReference type="EMBL" id="AAW75042.1"/>
    </source>
</evidence>
<keyword evidence="7 9" id="KW-0460">Magnesium</keyword>
<evidence type="ECO:0000313" key="13">
    <source>
        <dbReference type="Proteomes" id="UP000006735"/>
    </source>
</evidence>
<dbReference type="InterPro" id="IPR050725">
    <property type="entry name" value="CysQ/Inositol_MonoPase"/>
</dbReference>
<dbReference type="GO" id="GO:0005886">
    <property type="term" value="C:plasma membrane"/>
    <property type="evidence" value="ECO:0007669"/>
    <property type="project" value="UniProtKB-SubCell"/>
</dbReference>
<dbReference type="HAMAP" id="MF_02095">
    <property type="entry name" value="CysQ"/>
    <property type="match status" value="1"/>
</dbReference>